<dbReference type="Gene3D" id="3.90.650.10">
    <property type="entry name" value="PurM-like C-terminal domain"/>
    <property type="match status" value="1"/>
</dbReference>
<evidence type="ECO:0000259" key="3">
    <source>
        <dbReference type="Pfam" id="PF02769"/>
    </source>
</evidence>
<dbReference type="InterPro" id="IPR010918">
    <property type="entry name" value="PurM-like_C_dom"/>
</dbReference>
<dbReference type="InterPro" id="IPR011854">
    <property type="entry name" value="HypE"/>
</dbReference>
<comment type="similarity">
    <text evidence="1">Belongs to the HypE family.</text>
</comment>
<feature type="domain" description="PurM-like N-terminal" evidence="2">
    <location>
        <begin position="44"/>
        <end position="148"/>
    </location>
</feature>
<dbReference type="PANTHER" id="PTHR30303">
    <property type="entry name" value="HYDROGENASE ISOENZYMES FORMATION PROTEIN HYPE"/>
    <property type="match status" value="1"/>
</dbReference>
<gene>
    <name evidence="4" type="ORF">ENV38_00255</name>
</gene>
<accession>A0A7V3KM87</accession>
<dbReference type="SUPFAM" id="SSF56042">
    <property type="entry name" value="PurM C-terminal domain-like"/>
    <property type="match status" value="1"/>
</dbReference>
<evidence type="ECO:0000256" key="1">
    <source>
        <dbReference type="ARBA" id="ARBA00006243"/>
    </source>
</evidence>
<dbReference type="Pfam" id="PF00586">
    <property type="entry name" value="AIRS"/>
    <property type="match status" value="1"/>
</dbReference>
<feature type="domain" description="PurM-like C-terminal" evidence="3">
    <location>
        <begin position="159"/>
        <end position="314"/>
    </location>
</feature>
<dbReference type="SUPFAM" id="SSF55326">
    <property type="entry name" value="PurM N-terminal domain-like"/>
    <property type="match status" value="1"/>
</dbReference>
<dbReference type="PANTHER" id="PTHR30303:SF4">
    <property type="entry name" value="HYDROGENASE EXPRESSION_FORMATION PROTEIN HYPE"/>
    <property type="match status" value="1"/>
</dbReference>
<comment type="caution">
    <text evidence="4">The sequence shown here is derived from an EMBL/GenBank/DDBJ whole genome shotgun (WGS) entry which is preliminary data.</text>
</comment>
<dbReference type="EMBL" id="DTGD01000009">
    <property type="protein sequence ID" value="HGB35327.1"/>
    <property type="molecule type" value="Genomic_DNA"/>
</dbReference>
<dbReference type="GO" id="GO:0051604">
    <property type="term" value="P:protein maturation"/>
    <property type="evidence" value="ECO:0007669"/>
    <property type="project" value="TreeGrafter"/>
</dbReference>
<reference evidence="4" key="1">
    <citation type="journal article" date="2020" name="mSystems">
        <title>Genome- and Community-Level Interaction Insights into Carbon Utilization and Element Cycling Functions of Hydrothermarchaeota in Hydrothermal Sediment.</title>
        <authorList>
            <person name="Zhou Z."/>
            <person name="Liu Y."/>
            <person name="Xu W."/>
            <person name="Pan J."/>
            <person name="Luo Z.H."/>
            <person name="Li M."/>
        </authorList>
    </citation>
    <scope>NUCLEOTIDE SEQUENCE [LARGE SCALE GENOMIC DNA]</scope>
    <source>
        <strain evidence="4">SpSt-754</strain>
    </source>
</reference>
<dbReference type="InterPro" id="IPR036676">
    <property type="entry name" value="PurM-like_C_sf"/>
</dbReference>
<evidence type="ECO:0000313" key="4">
    <source>
        <dbReference type="EMBL" id="HGB35327.1"/>
    </source>
</evidence>
<dbReference type="Pfam" id="PF02769">
    <property type="entry name" value="AIRS_C"/>
    <property type="match status" value="1"/>
</dbReference>
<sequence>MFCPIIIYMPLKPGKIPPELLKECLRKLEITSEDILVGPKYGVDGAIVKIKSPVIAFTSDPITFTSKDSVYYLMACNINDLISLGAKPLYLGVNLLFHEGVSEEEVLNTFEKLGFYSKKFNTPVITGHTEVTPGLKSTVLSGFMVGQVIREVSPEKVKVGDAIVQIRGVAIEGTSIISREKQEELVRVFGEPFVKRCQEFLYDPGICLFDVGIKLIQNYEIHNLHDPTEGGMITALYESILASGLGAIIDGDRIIIYEETKAISTYYRIDPLGLIASGSLIAFTGKREAERLCGDLQKEGIPAEIIGEIKEKSVGILIKRGGALMELVPYERDQILEVL</sequence>
<organism evidence="4">
    <name type="scientific">candidate division WOR-3 bacterium</name>
    <dbReference type="NCBI Taxonomy" id="2052148"/>
    <lineage>
        <taxon>Bacteria</taxon>
        <taxon>Bacteria division WOR-3</taxon>
    </lineage>
</organism>
<proteinExistence type="inferred from homology"/>
<dbReference type="Gene3D" id="3.30.1330.10">
    <property type="entry name" value="PurM-like, N-terminal domain"/>
    <property type="match status" value="1"/>
</dbReference>
<name>A0A7V3KM87_UNCW3</name>
<evidence type="ECO:0000259" key="2">
    <source>
        <dbReference type="Pfam" id="PF00586"/>
    </source>
</evidence>
<dbReference type="InterPro" id="IPR016188">
    <property type="entry name" value="PurM-like_N"/>
</dbReference>
<dbReference type="AlphaFoldDB" id="A0A7V3KM87"/>
<evidence type="ECO:0008006" key="5">
    <source>
        <dbReference type="Google" id="ProtNLM"/>
    </source>
</evidence>
<dbReference type="InterPro" id="IPR036921">
    <property type="entry name" value="PurM-like_N_sf"/>
</dbReference>
<protein>
    <recommendedName>
        <fullName evidence="5">Hydrogenase expression/formation protein</fullName>
    </recommendedName>
</protein>